<gene>
    <name evidence="1" type="ORF">MILVUS5_LOCUS35771</name>
</gene>
<proteinExistence type="predicted"/>
<protein>
    <submittedName>
        <fullName evidence="1">Uncharacterized protein</fullName>
    </submittedName>
</protein>
<reference evidence="1" key="1">
    <citation type="submission" date="2023-10" db="EMBL/GenBank/DDBJ databases">
        <authorList>
            <person name="Rodriguez Cubillos JULIANA M."/>
            <person name="De Vega J."/>
        </authorList>
    </citation>
    <scope>NUCLEOTIDE SEQUENCE</scope>
</reference>
<dbReference type="EMBL" id="CASHSV030000615">
    <property type="protein sequence ID" value="CAJ2672073.1"/>
    <property type="molecule type" value="Genomic_DNA"/>
</dbReference>
<comment type="caution">
    <text evidence="1">The sequence shown here is derived from an EMBL/GenBank/DDBJ whole genome shotgun (WGS) entry which is preliminary data.</text>
</comment>
<organism evidence="1 2">
    <name type="scientific">Trifolium pratense</name>
    <name type="common">Red clover</name>
    <dbReference type="NCBI Taxonomy" id="57577"/>
    <lineage>
        <taxon>Eukaryota</taxon>
        <taxon>Viridiplantae</taxon>
        <taxon>Streptophyta</taxon>
        <taxon>Embryophyta</taxon>
        <taxon>Tracheophyta</taxon>
        <taxon>Spermatophyta</taxon>
        <taxon>Magnoliopsida</taxon>
        <taxon>eudicotyledons</taxon>
        <taxon>Gunneridae</taxon>
        <taxon>Pentapetalae</taxon>
        <taxon>rosids</taxon>
        <taxon>fabids</taxon>
        <taxon>Fabales</taxon>
        <taxon>Fabaceae</taxon>
        <taxon>Papilionoideae</taxon>
        <taxon>50 kb inversion clade</taxon>
        <taxon>NPAAA clade</taxon>
        <taxon>Hologalegina</taxon>
        <taxon>IRL clade</taxon>
        <taxon>Trifolieae</taxon>
        <taxon>Trifolium</taxon>
    </lineage>
</organism>
<accession>A0ACB0LRX5</accession>
<evidence type="ECO:0000313" key="1">
    <source>
        <dbReference type="EMBL" id="CAJ2672073.1"/>
    </source>
</evidence>
<dbReference type="Proteomes" id="UP001177021">
    <property type="component" value="Unassembled WGS sequence"/>
</dbReference>
<name>A0ACB0LRX5_TRIPR</name>
<sequence>MWTVIEVGDYTPLVKDSTTPKTKDEMTTQEADRVLLNTKAQLFIKSALCREEYDRIMECKTAKEMWTTLQTHHEGTSRVKETRIDIGVRKFELFEMKEDESIDQMYGRFTIIINELNSLGKKFSIHERVRKVLRCLPKSWRHIVTAITESKDLTEVKLEDLIGSLKAHESILQEDKPMKNKMIALDSQTKERSKNKEAVEEDNKFLQEDDEEELAFLSRRIQKLMMRRNQIKKNFPPRRNGPKPEVDISKIQCYGCNQFGHYKNECPKQKNSPYKSMMVTWDELDEVQEAEEEQEANVCLMTNANIEEECHLAMKKKPWYLDSGCSRHMTGDRQSFLSFEKKEGGTVTFGNNEKASIKGKGTIGKNNSAKIENVHYVEGLKHNLISISQLCDNGLEVIFRSHTCEIKQTDKTLFYGSRIKNVYVIYLDELPTESCFVSLERDKWIWHKRAGHISMKTMSKLSKLDLVRGLPDIKFDLDKVCESCAKGKQVKSSFKPKDFVSTERPLELLHIDLFGPVKTTSLGGKNYGFVIVDDFSRFTWVLFLKHKDESFEAFKTFCLQVQNEKGTNIVSIRSDHGGEFENSHFESFLNNNGISHNFSCPRTPQQNGVVERKNRTLQEMARTMINESNVEKYFWAEAINTSCYILNRVTIRKILNKTPYELWKGIKPNISYFHIFGCYCYILNIRDNLGKFDSKSDKGIFLGYSLTSKAYRIYNLKTQALEESMHVKFDEYEDISYTNIFNDEEEVRNEQRNDENQEPTAQGPPKTWRTVGYHPPEQIIGNTEDGVRTRRALLNKENNLAMISQIEPRSINEAITDESWTEAMKEELLQFEKNEVWNLVPLPQNHSIIGTRWVFRNKLDENGKVIRNKARLVAQGYNQQEGIDYDETFAPVARLEAIRILLAYASHKCFKLFQMDVKSAFLNGFLNEEVYVHQPPGFIDQQKPNHVFKLTKALYGLKQAPRAWYERLSSFLLENGFSRGKIDTTLFRKIDKHDLLIVQVYVDDIIFGATNEKLCEEFSELMQSEFEMSMMGELSFFLGLQVKQHENGIFISQEKYIKDLLKKYKMNEAKIMSTPMHPSTSLDKDENGKDVSEKEYRGMIGSLLYLTASRPDIVFSVGLCARFQTSPKESHLTAVKRIFRYLVGTPDVGLWYQNKSHFELKAFCDADYAGDKVERKSTSGACQFLGEALVSWCCRKQNTIALSTTEAEYVSAATCCSQEITPGNTSTDIGNKRKRIDPDNNLDMLARASGEQSENVLPTGENVDIHTTISDTQPINLNTSLNLGPTFSNEVETSSQQAGKILQGFHSTTAPFNTSVFSPLMSSSHGSLQSMFSTDFVRNLMTSNSPDPSQIPVPIFSAGTLPSLPNSFATLDSFCSSANAAAAATWSMPAGFEGNFQHEAGTSTDPRPPKRTKIEKRMSQMRKDLTQLMRGMSMQNDMLMYIMLEFQIMRNWLNECVCTPLQIVPPPPNPPPPVEPFPQPENSTSSDDSSPTIPE</sequence>
<keyword evidence="2" id="KW-1185">Reference proteome</keyword>
<evidence type="ECO:0000313" key="2">
    <source>
        <dbReference type="Proteomes" id="UP001177021"/>
    </source>
</evidence>